<evidence type="ECO:0000256" key="1">
    <source>
        <dbReference type="ARBA" id="ARBA00034478"/>
    </source>
</evidence>
<protein>
    <recommendedName>
        <fullName evidence="4">Hcy-binding domain-containing protein</fullName>
    </recommendedName>
</protein>
<sequence>MSKRSDVFDEIAALAKERIMIIDGAMGTMIQREHLEEHDFRAEVSVVQLFSYSRRGSCKKVSQDCCNY</sequence>
<dbReference type="SUPFAM" id="SSF82282">
    <property type="entry name" value="Homocysteine S-methyltransferase"/>
    <property type="match status" value="1"/>
</dbReference>
<dbReference type="InterPro" id="IPR036589">
    <property type="entry name" value="HCY_dom_sf"/>
</dbReference>
<reference evidence="2 3" key="1">
    <citation type="submission" date="2018-11" db="EMBL/GenBank/DDBJ databases">
        <authorList>
            <consortium name="Pathogen Informatics"/>
        </authorList>
    </citation>
    <scope>NUCLEOTIDE SEQUENCE [LARGE SCALE GENOMIC DNA]</scope>
</reference>
<gene>
    <name evidence="2" type="ORF">SVUK_LOCUS18329</name>
</gene>
<evidence type="ECO:0008006" key="4">
    <source>
        <dbReference type="Google" id="ProtNLM"/>
    </source>
</evidence>
<organism evidence="2 3">
    <name type="scientific">Strongylus vulgaris</name>
    <name type="common">Blood worm</name>
    <dbReference type="NCBI Taxonomy" id="40348"/>
    <lineage>
        <taxon>Eukaryota</taxon>
        <taxon>Metazoa</taxon>
        <taxon>Ecdysozoa</taxon>
        <taxon>Nematoda</taxon>
        <taxon>Chromadorea</taxon>
        <taxon>Rhabditida</taxon>
        <taxon>Rhabditina</taxon>
        <taxon>Rhabditomorpha</taxon>
        <taxon>Strongyloidea</taxon>
        <taxon>Strongylidae</taxon>
        <taxon>Strongylus</taxon>
    </lineage>
</organism>
<dbReference type="AlphaFoldDB" id="A0A3P7JCK3"/>
<accession>A0A3P7JCK3</accession>
<dbReference type="Gene3D" id="3.20.20.330">
    <property type="entry name" value="Homocysteine-binding-like domain"/>
    <property type="match status" value="1"/>
</dbReference>
<evidence type="ECO:0000313" key="2">
    <source>
        <dbReference type="EMBL" id="VDM83331.1"/>
    </source>
</evidence>
<keyword evidence="3" id="KW-1185">Reference proteome</keyword>
<comment type="pathway">
    <text evidence="1">Amino-acid biosynthesis; L-methionine biosynthesis via de novo pathway.</text>
</comment>
<dbReference type="Proteomes" id="UP000270094">
    <property type="component" value="Unassembled WGS sequence"/>
</dbReference>
<dbReference type="EMBL" id="UYYB01122442">
    <property type="protein sequence ID" value="VDM83331.1"/>
    <property type="molecule type" value="Genomic_DNA"/>
</dbReference>
<dbReference type="OrthoDB" id="261426at2759"/>
<proteinExistence type="predicted"/>
<name>A0A3P7JCK3_STRVU</name>
<evidence type="ECO:0000313" key="3">
    <source>
        <dbReference type="Proteomes" id="UP000270094"/>
    </source>
</evidence>